<dbReference type="GO" id="GO:0004499">
    <property type="term" value="F:N,N-dimethylaniline monooxygenase activity"/>
    <property type="evidence" value="ECO:0007669"/>
    <property type="project" value="InterPro"/>
</dbReference>
<dbReference type="Pfam" id="PF00743">
    <property type="entry name" value="FMO-like"/>
    <property type="match status" value="2"/>
</dbReference>
<dbReference type="OrthoDB" id="66881at2759"/>
<organism evidence="7 8">
    <name type="scientific">Fonsecaea pedrosoi CBS 271.37</name>
    <dbReference type="NCBI Taxonomy" id="1442368"/>
    <lineage>
        <taxon>Eukaryota</taxon>
        <taxon>Fungi</taxon>
        <taxon>Dikarya</taxon>
        <taxon>Ascomycota</taxon>
        <taxon>Pezizomycotina</taxon>
        <taxon>Eurotiomycetes</taxon>
        <taxon>Chaetothyriomycetidae</taxon>
        <taxon>Chaetothyriales</taxon>
        <taxon>Herpotrichiellaceae</taxon>
        <taxon>Fonsecaea</taxon>
    </lineage>
</organism>
<evidence type="ECO:0000256" key="4">
    <source>
        <dbReference type="ARBA" id="ARBA00022857"/>
    </source>
</evidence>
<dbReference type="VEuPathDB" id="FungiDB:Z517_10988"/>
<dbReference type="EMBL" id="KN846975">
    <property type="protein sequence ID" value="KIW76242.1"/>
    <property type="molecule type" value="Genomic_DNA"/>
</dbReference>
<keyword evidence="8" id="KW-1185">Reference proteome</keyword>
<keyword evidence="6" id="KW-1133">Transmembrane helix</keyword>
<evidence type="ECO:0000256" key="3">
    <source>
        <dbReference type="ARBA" id="ARBA00022827"/>
    </source>
</evidence>
<sequence>MRVAIIGAGPGGLVTLKYLLQANKDFPIEPIEARLFETKDDIGGTFRYRTYPEGEMVSSKQLTIFSDFRIPPERTDCGDFLKLYQYVEYLNNYCDHFNLRPHIELNTTVTNVRRAKDGKGHIVALSTADGSTEEWACDAVAVCSGLHVDAVAPNIPGIEKVPTVIHSSQYKGRDIFTEGSNVVVLGVGETAMDMAYFAVTSPTNSVTLCHRNGFVLAPKHVERFVVMGKREAEYNPSPIDTNWNCLFDTAYAHPKLRNSRWQWVFYDWWTKGAWILLNNTRYGYGQHAGIKKGYHMSEIIFVKSTKVQPYFNRRYIKNTRIKRFMEKIIDLPQVDTKGRTVDFAPFPEYIDDEGVIHFEKNDTQESKHIETLKIKPDVIIFATGYRHLTFPFLSPDYPHSNDADVRAIWKDGDETVGFIGFVRPQIGAIPPLAEFQAQLWVLRILNLLPPANVRSLSPALNPDAEEWYRLKPPPEARIHHGVDHESYAYQVALDMGAAPSATQMMRRGWKVFAVWAFGANMNTKFRMIGPWKWEGAEGVMKGELWDLIKRRPFVWGHILLNALPMSIFGPLSLCYWIYYTFFNPVFSRLGLSRSRRSARSDGYNQLV</sequence>
<evidence type="ECO:0008006" key="9">
    <source>
        <dbReference type="Google" id="ProtNLM"/>
    </source>
</evidence>
<dbReference type="PANTHER" id="PTHR23023">
    <property type="entry name" value="DIMETHYLANILINE MONOOXYGENASE"/>
    <property type="match status" value="1"/>
</dbReference>
<dbReference type="Proteomes" id="UP000053029">
    <property type="component" value="Unassembled WGS sequence"/>
</dbReference>
<dbReference type="SUPFAM" id="SSF51905">
    <property type="entry name" value="FAD/NAD(P)-binding domain"/>
    <property type="match status" value="1"/>
</dbReference>
<evidence type="ECO:0000256" key="5">
    <source>
        <dbReference type="ARBA" id="ARBA00023002"/>
    </source>
</evidence>
<keyword evidence="5" id="KW-0560">Oxidoreductase</keyword>
<dbReference type="GO" id="GO:0050661">
    <property type="term" value="F:NADP binding"/>
    <property type="evidence" value="ECO:0007669"/>
    <property type="project" value="InterPro"/>
</dbReference>
<gene>
    <name evidence="7" type="ORF">Z517_10988</name>
</gene>
<keyword evidence="2" id="KW-0285">Flavoprotein</keyword>
<evidence type="ECO:0000256" key="6">
    <source>
        <dbReference type="SAM" id="Phobius"/>
    </source>
</evidence>
<evidence type="ECO:0000256" key="2">
    <source>
        <dbReference type="ARBA" id="ARBA00022630"/>
    </source>
</evidence>
<dbReference type="HOGENOM" id="CLU_006909_7_5_1"/>
<dbReference type="PRINTS" id="PR00370">
    <property type="entry name" value="FMOXYGENASE"/>
</dbReference>
<dbReference type="InterPro" id="IPR050346">
    <property type="entry name" value="FMO-like"/>
</dbReference>
<keyword evidence="6" id="KW-0472">Membrane</keyword>
<dbReference type="InterPro" id="IPR020946">
    <property type="entry name" value="Flavin_mOase-like"/>
</dbReference>
<keyword evidence="6" id="KW-0812">Transmembrane</keyword>
<protein>
    <recommendedName>
        <fullName evidence="9">FAD/NAD(P)-binding domain-containing protein</fullName>
    </recommendedName>
</protein>
<evidence type="ECO:0000313" key="7">
    <source>
        <dbReference type="EMBL" id="KIW76242.1"/>
    </source>
</evidence>
<comment type="similarity">
    <text evidence="1">Belongs to the FMO family.</text>
</comment>
<accession>A0A0D2EPD8</accession>
<dbReference type="GO" id="GO:0050660">
    <property type="term" value="F:flavin adenine dinucleotide binding"/>
    <property type="evidence" value="ECO:0007669"/>
    <property type="project" value="InterPro"/>
</dbReference>
<dbReference type="AlphaFoldDB" id="A0A0D2EPD8"/>
<feature type="transmembrane region" description="Helical" evidence="6">
    <location>
        <begin position="558"/>
        <end position="578"/>
    </location>
</feature>
<keyword evidence="3" id="KW-0274">FAD</keyword>
<dbReference type="InterPro" id="IPR000960">
    <property type="entry name" value="Flavin_mOase"/>
</dbReference>
<dbReference type="GeneID" id="25310478"/>
<evidence type="ECO:0000313" key="8">
    <source>
        <dbReference type="Proteomes" id="UP000053029"/>
    </source>
</evidence>
<proteinExistence type="inferred from homology"/>
<dbReference type="RefSeq" id="XP_013280050.1">
    <property type="nucleotide sequence ID" value="XM_013424596.1"/>
</dbReference>
<dbReference type="PIRSF" id="PIRSF000332">
    <property type="entry name" value="FMO"/>
    <property type="match status" value="1"/>
</dbReference>
<evidence type="ECO:0000256" key="1">
    <source>
        <dbReference type="ARBA" id="ARBA00009183"/>
    </source>
</evidence>
<reference evidence="7 8" key="1">
    <citation type="submission" date="2015-01" db="EMBL/GenBank/DDBJ databases">
        <title>The Genome Sequence of Fonsecaea pedrosoi CBS 271.37.</title>
        <authorList>
            <consortium name="The Broad Institute Genomics Platform"/>
            <person name="Cuomo C."/>
            <person name="de Hoog S."/>
            <person name="Gorbushina A."/>
            <person name="Stielow B."/>
            <person name="Teixiera M."/>
            <person name="Abouelleil A."/>
            <person name="Chapman S.B."/>
            <person name="Priest M."/>
            <person name="Young S.K."/>
            <person name="Wortman J."/>
            <person name="Nusbaum C."/>
            <person name="Birren B."/>
        </authorList>
    </citation>
    <scope>NUCLEOTIDE SEQUENCE [LARGE SCALE GENOMIC DNA]</scope>
    <source>
        <strain evidence="7 8">CBS 271.37</strain>
    </source>
</reference>
<dbReference type="InterPro" id="IPR036188">
    <property type="entry name" value="FAD/NAD-bd_sf"/>
</dbReference>
<name>A0A0D2EPD8_9EURO</name>
<keyword evidence="4" id="KW-0521">NADP</keyword>
<dbReference type="Gene3D" id="3.50.50.60">
    <property type="entry name" value="FAD/NAD(P)-binding domain"/>
    <property type="match status" value="1"/>
</dbReference>